<organism evidence="2 3">
    <name type="scientific">Streptosporangium saharense</name>
    <dbReference type="NCBI Taxonomy" id="1706840"/>
    <lineage>
        <taxon>Bacteria</taxon>
        <taxon>Bacillati</taxon>
        <taxon>Actinomycetota</taxon>
        <taxon>Actinomycetes</taxon>
        <taxon>Streptosporangiales</taxon>
        <taxon>Streptosporangiaceae</taxon>
        <taxon>Streptosporangium</taxon>
    </lineage>
</organism>
<dbReference type="GO" id="GO:0003677">
    <property type="term" value="F:DNA binding"/>
    <property type="evidence" value="ECO:0007669"/>
    <property type="project" value="InterPro"/>
</dbReference>
<evidence type="ECO:0000259" key="1">
    <source>
        <dbReference type="PROSITE" id="PS50943"/>
    </source>
</evidence>
<accession>A0A7W7VM87</accession>
<dbReference type="PANTHER" id="PTHR35010">
    <property type="entry name" value="BLL4672 PROTEIN-RELATED"/>
    <property type="match status" value="1"/>
</dbReference>
<name>A0A7W7VM87_9ACTN</name>
<sequence>MNRSDLADFLRRSRARLRPSDVGLPEGPRRRTPGLRREEVAQLSGMSSDYYMRLEQARSPQPSAQMLAALARALRLSDDERDHLHLLAGHHAPIARPAGELIAPGVRHLLEQVRDTPVQVVSDLGYLLAQNAIAEALFDPVCGAEGEGANVVWAWFTNPKVREPYTPQEWNKCSRHQVADLRASVARRGGDAVAARLVRRLRAHSDEFAELWDLHEVGVYRSYRLRVRHPTTGTLEFDVETLLTPASDQRLRIFTVPPQPAPPVPAERESR</sequence>
<keyword evidence="3" id="KW-1185">Reference proteome</keyword>
<dbReference type="PROSITE" id="PS50943">
    <property type="entry name" value="HTH_CROC1"/>
    <property type="match status" value="1"/>
</dbReference>
<dbReference type="Pfam" id="PF17765">
    <property type="entry name" value="MLTR_LBD"/>
    <property type="match status" value="1"/>
</dbReference>
<dbReference type="InterPro" id="IPR041413">
    <property type="entry name" value="MLTR_LBD"/>
</dbReference>
<dbReference type="SMART" id="SM00530">
    <property type="entry name" value="HTH_XRE"/>
    <property type="match status" value="1"/>
</dbReference>
<dbReference type="SUPFAM" id="SSF47413">
    <property type="entry name" value="lambda repressor-like DNA-binding domains"/>
    <property type="match status" value="1"/>
</dbReference>
<protein>
    <submittedName>
        <fullName evidence="2">Transcriptional regulator with XRE-family HTH domain</fullName>
    </submittedName>
</protein>
<dbReference type="AlphaFoldDB" id="A0A7W7VM87"/>
<dbReference type="Gene3D" id="1.10.260.40">
    <property type="entry name" value="lambda repressor-like DNA-binding domains"/>
    <property type="match status" value="1"/>
</dbReference>
<dbReference type="InterPro" id="IPR001387">
    <property type="entry name" value="Cro/C1-type_HTH"/>
</dbReference>
<dbReference type="InterPro" id="IPR010982">
    <property type="entry name" value="Lambda_DNA-bd_dom_sf"/>
</dbReference>
<dbReference type="Pfam" id="PF13560">
    <property type="entry name" value="HTH_31"/>
    <property type="match status" value="1"/>
</dbReference>
<gene>
    <name evidence="2" type="ORF">FHS44_002532</name>
</gene>
<proteinExistence type="predicted"/>
<evidence type="ECO:0000313" key="3">
    <source>
        <dbReference type="Proteomes" id="UP000552644"/>
    </source>
</evidence>
<feature type="domain" description="HTH cro/C1-type" evidence="1">
    <location>
        <begin position="34"/>
        <end position="81"/>
    </location>
</feature>
<evidence type="ECO:0000313" key="2">
    <source>
        <dbReference type="EMBL" id="MBB4915447.1"/>
    </source>
</evidence>
<dbReference type="RefSeq" id="WP_221460666.1">
    <property type="nucleotide sequence ID" value="NZ_JACHJP010000002.1"/>
</dbReference>
<dbReference type="Gene3D" id="3.30.450.180">
    <property type="match status" value="1"/>
</dbReference>
<dbReference type="EMBL" id="JACHJP010000002">
    <property type="protein sequence ID" value="MBB4915447.1"/>
    <property type="molecule type" value="Genomic_DNA"/>
</dbReference>
<dbReference type="Proteomes" id="UP000552644">
    <property type="component" value="Unassembled WGS sequence"/>
</dbReference>
<reference evidence="2 3" key="1">
    <citation type="submission" date="2020-08" db="EMBL/GenBank/DDBJ databases">
        <title>Genomic Encyclopedia of Type Strains, Phase III (KMG-III): the genomes of soil and plant-associated and newly described type strains.</title>
        <authorList>
            <person name="Whitman W."/>
        </authorList>
    </citation>
    <scope>NUCLEOTIDE SEQUENCE [LARGE SCALE GENOMIC DNA]</scope>
    <source>
        <strain evidence="2 3">CECT 8840</strain>
    </source>
</reference>
<comment type="caution">
    <text evidence="2">The sequence shown here is derived from an EMBL/GenBank/DDBJ whole genome shotgun (WGS) entry which is preliminary data.</text>
</comment>
<dbReference type="PANTHER" id="PTHR35010:SF2">
    <property type="entry name" value="BLL4672 PROTEIN"/>
    <property type="match status" value="1"/>
</dbReference>